<dbReference type="EMBL" id="JARKIK010000022">
    <property type="protein sequence ID" value="KAK8744307.1"/>
    <property type="molecule type" value="Genomic_DNA"/>
</dbReference>
<evidence type="ECO:0000313" key="3">
    <source>
        <dbReference type="Proteomes" id="UP001445076"/>
    </source>
</evidence>
<keyword evidence="3" id="KW-1185">Reference proteome</keyword>
<name>A0AAW0XKB2_CHEQU</name>
<evidence type="ECO:0000256" key="1">
    <source>
        <dbReference type="SAM" id="MobiDB-lite"/>
    </source>
</evidence>
<feature type="region of interest" description="Disordered" evidence="1">
    <location>
        <begin position="1"/>
        <end position="93"/>
    </location>
</feature>
<dbReference type="AlphaFoldDB" id="A0AAW0XKB2"/>
<accession>A0AAW0XKB2</accession>
<feature type="compositionally biased region" description="Low complexity" evidence="1">
    <location>
        <begin position="62"/>
        <end position="92"/>
    </location>
</feature>
<feature type="non-terminal residue" evidence="2">
    <location>
        <position position="115"/>
    </location>
</feature>
<reference evidence="2 3" key="1">
    <citation type="journal article" date="2024" name="BMC Genomics">
        <title>Genome assembly of redclaw crayfish (Cherax quadricarinatus) provides insights into its immune adaptation and hypoxia tolerance.</title>
        <authorList>
            <person name="Liu Z."/>
            <person name="Zheng J."/>
            <person name="Li H."/>
            <person name="Fang K."/>
            <person name="Wang S."/>
            <person name="He J."/>
            <person name="Zhou D."/>
            <person name="Weng S."/>
            <person name="Chi M."/>
            <person name="Gu Z."/>
            <person name="He J."/>
            <person name="Li F."/>
            <person name="Wang M."/>
        </authorList>
    </citation>
    <scope>NUCLEOTIDE SEQUENCE [LARGE SCALE GENOMIC DNA]</scope>
    <source>
        <strain evidence="2">ZL_2023a</strain>
    </source>
</reference>
<dbReference type="Proteomes" id="UP001445076">
    <property type="component" value="Unassembled WGS sequence"/>
</dbReference>
<evidence type="ECO:0000313" key="2">
    <source>
        <dbReference type="EMBL" id="KAK8744307.1"/>
    </source>
</evidence>
<gene>
    <name evidence="2" type="ORF">OTU49_000728</name>
</gene>
<protein>
    <submittedName>
        <fullName evidence="2">Uncharacterized protein</fullName>
    </submittedName>
</protein>
<feature type="compositionally biased region" description="Acidic residues" evidence="1">
    <location>
        <begin position="20"/>
        <end position="29"/>
    </location>
</feature>
<organism evidence="2 3">
    <name type="scientific">Cherax quadricarinatus</name>
    <name type="common">Australian red claw crayfish</name>
    <dbReference type="NCBI Taxonomy" id="27406"/>
    <lineage>
        <taxon>Eukaryota</taxon>
        <taxon>Metazoa</taxon>
        <taxon>Ecdysozoa</taxon>
        <taxon>Arthropoda</taxon>
        <taxon>Crustacea</taxon>
        <taxon>Multicrustacea</taxon>
        <taxon>Malacostraca</taxon>
        <taxon>Eumalacostraca</taxon>
        <taxon>Eucarida</taxon>
        <taxon>Decapoda</taxon>
        <taxon>Pleocyemata</taxon>
        <taxon>Astacidea</taxon>
        <taxon>Parastacoidea</taxon>
        <taxon>Parastacidae</taxon>
        <taxon>Cherax</taxon>
    </lineage>
</organism>
<sequence>PHYALGRGDGYKNHDNGYDPLDDQNDADTELVKATDTRLQARKVASTPQSDYTLPQAAPAVSSTTTTTTTTTTASTTTTLLTTTTTSPTTTLPERYCEVERNTNTHIIEEGSSMR</sequence>
<feature type="non-terminal residue" evidence="2">
    <location>
        <position position="1"/>
    </location>
</feature>
<proteinExistence type="predicted"/>
<comment type="caution">
    <text evidence="2">The sequence shown here is derived from an EMBL/GenBank/DDBJ whole genome shotgun (WGS) entry which is preliminary data.</text>
</comment>